<dbReference type="PROSITE" id="PS50045">
    <property type="entry name" value="SIGMA54_INTERACT_4"/>
    <property type="match status" value="1"/>
</dbReference>
<evidence type="ECO:0000313" key="12">
    <source>
        <dbReference type="Proteomes" id="UP000284243"/>
    </source>
</evidence>
<dbReference type="GO" id="GO:0000160">
    <property type="term" value="P:phosphorelay signal transduction system"/>
    <property type="evidence" value="ECO:0007669"/>
    <property type="project" value="InterPro"/>
</dbReference>
<dbReference type="GO" id="GO:0005524">
    <property type="term" value="F:ATP binding"/>
    <property type="evidence" value="ECO:0007669"/>
    <property type="project" value="UniProtKB-KW"/>
</dbReference>
<dbReference type="GO" id="GO:0006355">
    <property type="term" value="P:regulation of DNA-templated transcription"/>
    <property type="evidence" value="ECO:0007669"/>
    <property type="project" value="InterPro"/>
</dbReference>
<dbReference type="InterPro" id="IPR011006">
    <property type="entry name" value="CheY-like_superfamily"/>
</dbReference>
<proteinExistence type="predicted"/>
<dbReference type="InterPro" id="IPR002197">
    <property type="entry name" value="HTH_Fis"/>
</dbReference>
<dbReference type="GO" id="GO:0043565">
    <property type="term" value="F:sequence-specific DNA binding"/>
    <property type="evidence" value="ECO:0007669"/>
    <property type="project" value="InterPro"/>
</dbReference>
<dbReference type="Proteomes" id="UP001212263">
    <property type="component" value="Unassembled WGS sequence"/>
</dbReference>
<keyword evidence="2" id="KW-0067">ATP-binding</keyword>
<dbReference type="SUPFAM" id="SSF46689">
    <property type="entry name" value="Homeodomain-like"/>
    <property type="match status" value="1"/>
</dbReference>
<keyword evidence="1" id="KW-0547">Nucleotide-binding</keyword>
<dbReference type="Gene3D" id="3.40.50.300">
    <property type="entry name" value="P-loop containing nucleotide triphosphate hydrolases"/>
    <property type="match status" value="1"/>
</dbReference>
<dbReference type="InterPro" id="IPR025943">
    <property type="entry name" value="Sigma_54_int_dom_ATP-bd_2"/>
</dbReference>
<organism evidence="11 12">
    <name type="scientific">Odoribacter splanchnicus</name>
    <dbReference type="NCBI Taxonomy" id="28118"/>
    <lineage>
        <taxon>Bacteria</taxon>
        <taxon>Pseudomonadati</taxon>
        <taxon>Bacteroidota</taxon>
        <taxon>Bacteroidia</taxon>
        <taxon>Bacteroidales</taxon>
        <taxon>Odoribacteraceae</taxon>
        <taxon>Odoribacter</taxon>
    </lineage>
</organism>
<dbReference type="EMBL" id="JAQMRD010000010">
    <property type="protein sequence ID" value="MDB9223188.1"/>
    <property type="molecule type" value="Genomic_DNA"/>
</dbReference>
<protein>
    <submittedName>
        <fullName evidence="10">Sigma-54 dependent transcriptional regulator</fullName>
    </submittedName>
    <submittedName>
        <fullName evidence="11">Sigma-54-dependent Fis family transcriptional regulator</fullName>
    </submittedName>
</protein>
<dbReference type="AlphaFoldDB" id="A0A412TZ79"/>
<dbReference type="PANTHER" id="PTHR32071">
    <property type="entry name" value="TRANSCRIPTIONAL REGULATORY PROTEIN"/>
    <property type="match status" value="1"/>
</dbReference>
<dbReference type="InterPro" id="IPR025944">
    <property type="entry name" value="Sigma_54_int_dom_CS"/>
</dbReference>
<evidence type="ECO:0000256" key="1">
    <source>
        <dbReference type="ARBA" id="ARBA00022741"/>
    </source>
</evidence>
<dbReference type="Proteomes" id="UP000284243">
    <property type="component" value="Unassembled WGS sequence"/>
</dbReference>
<feature type="domain" description="Response regulatory" evidence="9">
    <location>
        <begin position="6"/>
        <end position="125"/>
    </location>
</feature>
<keyword evidence="3" id="KW-0805">Transcription regulation</keyword>
<keyword evidence="5" id="KW-0804">Transcription</keyword>
<evidence type="ECO:0000313" key="10">
    <source>
        <dbReference type="EMBL" id="MDB9223188.1"/>
    </source>
</evidence>
<dbReference type="InterPro" id="IPR027417">
    <property type="entry name" value="P-loop_NTPase"/>
</dbReference>
<evidence type="ECO:0000259" key="8">
    <source>
        <dbReference type="PROSITE" id="PS50045"/>
    </source>
</evidence>
<dbReference type="PROSITE" id="PS50110">
    <property type="entry name" value="RESPONSE_REGULATORY"/>
    <property type="match status" value="1"/>
</dbReference>
<dbReference type="Gene3D" id="3.40.50.2300">
    <property type="match status" value="1"/>
</dbReference>
<dbReference type="FunFam" id="3.40.50.300:FF:000006">
    <property type="entry name" value="DNA-binding transcriptional regulator NtrC"/>
    <property type="match status" value="1"/>
</dbReference>
<evidence type="ECO:0000256" key="6">
    <source>
        <dbReference type="PROSITE-ProRule" id="PRU00169"/>
    </source>
</evidence>
<dbReference type="PANTHER" id="PTHR32071:SF113">
    <property type="entry name" value="ALGINATE BIOSYNTHESIS TRANSCRIPTIONAL REGULATORY PROTEIN ALGB"/>
    <property type="match status" value="1"/>
</dbReference>
<evidence type="ECO:0000259" key="9">
    <source>
        <dbReference type="PROSITE" id="PS50110"/>
    </source>
</evidence>
<evidence type="ECO:0000256" key="5">
    <source>
        <dbReference type="ARBA" id="ARBA00023163"/>
    </source>
</evidence>
<accession>A0A412TZ79</accession>
<dbReference type="EMBL" id="QRYC01000001">
    <property type="protein sequence ID" value="RGU59084.1"/>
    <property type="molecule type" value="Genomic_DNA"/>
</dbReference>
<dbReference type="SMART" id="SM00382">
    <property type="entry name" value="AAA"/>
    <property type="match status" value="1"/>
</dbReference>
<dbReference type="Gene3D" id="1.10.8.60">
    <property type="match status" value="1"/>
</dbReference>
<reference evidence="10" key="2">
    <citation type="submission" date="2023-01" db="EMBL/GenBank/DDBJ databases">
        <title>Human gut microbiome strain richness.</title>
        <authorList>
            <person name="Chen-Liaw A."/>
        </authorList>
    </citation>
    <scope>NUCLEOTIDE SEQUENCE</scope>
    <source>
        <strain evidence="10">RTP21484st1_B7_RTP21484_190118</strain>
    </source>
</reference>
<dbReference type="SUPFAM" id="SSF52172">
    <property type="entry name" value="CheY-like"/>
    <property type="match status" value="1"/>
</dbReference>
<dbReference type="Pfam" id="PF25601">
    <property type="entry name" value="AAA_lid_14"/>
    <property type="match status" value="1"/>
</dbReference>
<evidence type="ECO:0000256" key="4">
    <source>
        <dbReference type="ARBA" id="ARBA00023125"/>
    </source>
</evidence>
<evidence type="ECO:0000256" key="2">
    <source>
        <dbReference type="ARBA" id="ARBA00022840"/>
    </source>
</evidence>
<dbReference type="InterPro" id="IPR002078">
    <property type="entry name" value="Sigma_54_int"/>
</dbReference>
<sequence length="454" mass="51028">MTKQGTILIVDDNKGVLAAIDMLLSGTFKKVITISNPNRIPAMLETENIDVVLLDMNFSSGINNGNEGIFWLGEIRKISNDLPVVLFTAYADIELAVKTVKEGATDFVVKPWDNAKLIATLLSAYRLRQSQTEVKQLREKEVELKKQLTSGEELIWGDSPVMQQLHRLIEKVASTDANILITGENGTGKEMIAKELHRLSKRNKEVMIGVDMGAITETLFESELFGHVKGAFTDAKEDRAGKFEAANKGTLFLDEIGNLTYSLQSKLLAAIQSRQITRIGSNKPIDIDIRLICATNSNLQEMVAKGTFREDLLYRINTIHIEIPPLRERGNDILQLAESFLRKYGSKYSKGQLYFTKDTQSKLLEYSWPGNVRELQHAIEKAVIMCDEETLKPCDFFFKPNNEVPANSSKTLEEMEKEMICKAIEHHHGNISAIASQLGITRQTLYNKMKKFGL</sequence>
<evidence type="ECO:0000256" key="7">
    <source>
        <dbReference type="SAM" id="Coils"/>
    </source>
</evidence>
<dbReference type="CDD" id="cd00009">
    <property type="entry name" value="AAA"/>
    <property type="match status" value="1"/>
</dbReference>
<evidence type="ECO:0000313" key="11">
    <source>
        <dbReference type="EMBL" id="RGU59084.1"/>
    </source>
</evidence>
<dbReference type="Gene3D" id="1.10.10.60">
    <property type="entry name" value="Homeodomain-like"/>
    <property type="match status" value="1"/>
</dbReference>
<dbReference type="Pfam" id="PF00158">
    <property type="entry name" value="Sigma54_activat"/>
    <property type="match status" value="1"/>
</dbReference>
<name>A0A412TZ79_9BACT</name>
<keyword evidence="7" id="KW-0175">Coiled coil</keyword>
<feature type="modified residue" description="4-aspartylphosphate" evidence="6">
    <location>
        <position position="55"/>
    </location>
</feature>
<dbReference type="Pfam" id="PF00072">
    <property type="entry name" value="Response_reg"/>
    <property type="match status" value="1"/>
</dbReference>
<dbReference type="InterPro" id="IPR001789">
    <property type="entry name" value="Sig_transdc_resp-reg_receiver"/>
</dbReference>
<dbReference type="SMART" id="SM00448">
    <property type="entry name" value="REC"/>
    <property type="match status" value="1"/>
</dbReference>
<dbReference type="InterPro" id="IPR003593">
    <property type="entry name" value="AAA+_ATPase"/>
</dbReference>
<dbReference type="PRINTS" id="PR01590">
    <property type="entry name" value="HTHFIS"/>
</dbReference>
<dbReference type="InterPro" id="IPR058031">
    <property type="entry name" value="AAA_lid_NorR"/>
</dbReference>
<dbReference type="InterPro" id="IPR009057">
    <property type="entry name" value="Homeodomain-like_sf"/>
</dbReference>
<feature type="coiled-coil region" evidence="7">
    <location>
        <begin position="127"/>
        <end position="154"/>
    </location>
</feature>
<dbReference type="SUPFAM" id="SSF52540">
    <property type="entry name" value="P-loop containing nucleoside triphosphate hydrolases"/>
    <property type="match status" value="1"/>
</dbReference>
<gene>
    <name evidence="11" type="ORF">DWW57_01465</name>
    <name evidence="10" type="ORF">PN645_09240</name>
</gene>
<reference evidence="11 12" key="1">
    <citation type="submission" date="2018-08" db="EMBL/GenBank/DDBJ databases">
        <title>A genome reference for cultivated species of the human gut microbiota.</title>
        <authorList>
            <person name="Zou Y."/>
            <person name="Xue W."/>
            <person name="Luo G."/>
        </authorList>
    </citation>
    <scope>NUCLEOTIDE SEQUENCE [LARGE SCALE GENOMIC DNA]</scope>
    <source>
        <strain evidence="11 12">AF16-14</strain>
    </source>
</reference>
<keyword evidence="6" id="KW-0597">Phosphoprotein</keyword>
<dbReference type="PROSITE" id="PS00688">
    <property type="entry name" value="SIGMA54_INTERACT_3"/>
    <property type="match status" value="1"/>
</dbReference>
<dbReference type="RefSeq" id="WP_046403029.1">
    <property type="nucleotide sequence ID" value="NZ_BAABYK010000001.1"/>
</dbReference>
<dbReference type="PROSITE" id="PS00676">
    <property type="entry name" value="SIGMA54_INTERACT_2"/>
    <property type="match status" value="1"/>
</dbReference>
<feature type="domain" description="Sigma-54 factor interaction" evidence="8">
    <location>
        <begin position="155"/>
        <end position="384"/>
    </location>
</feature>
<comment type="caution">
    <text evidence="11">The sequence shown here is derived from an EMBL/GenBank/DDBJ whole genome shotgun (WGS) entry which is preliminary data.</text>
</comment>
<keyword evidence="4" id="KW-0238">DNA-binding</keyword>
<evidence type="ECO:0000256" key="3">
    <source>
        <dbReference type="ARBA" id="ARBA00023015"/>
    </source>
</evidence>
<dbReference type="Pfam" id="PF02954">
    <property type="entry name" value="HTH_8"/>
    <property type="match status" value="1"/>
</dbReference>